<reference evidence="2 3" key="1">
    <citation type="submission" date="2015-04" db="EMBL/GenBank/DDBJ databases">
        <title>Complete Genome Sequence of Brevibacterium flavum ATCC 15168.</title>
        <authorList>
            <person name="Ahn J."/>
            <person name="Park G."/>
            <person name="Jeon W."/>
            <person name="Jang Y."/>
            <person name="Jang M."/>
            <person name="Lee H."/>
            <person name="Lee H."/>
        </authorList>
    </citation>
    <scope>NUCLEOTIDE SEQUENCE [LARGE SCALE GENOMIC DNA]</scope>
    <source>
        <strain evidence="2 3">ATCC 15168</strain>
    </source>
</reference>
<feature type="chain" id="PRO_5002511497" description="Secreted protein" evidence="1">
    <location>
        <begin position="26"/>
        <end position="97"/>
    </location>
</feature>
<dbReference type="AlphaFoldDB" id="A0A0F6WPH2"/>
<name>A0A0F6WPH2_9CORY</name>
<dbReference type="EMBL" id="CP011309">
    <property type="protein sequence ID" value="AKF26320.1"/>
    <property type="molecule type" value="Genomic_DNA"/>
</dbReference>
<sequence>MRMKSIAAIAIATAALAGGTGVASAQEAGSNAGSSNLSSGIQLPQEVSDLLSFLPAAQAAQVEGAIQSTAGFFAVGLGSTAIGSTAVTLGIADLLSS</sequence>
<evidence type="ECO:0000313" key="3">
    <source>
        <dbReference type="Proteomes" id="UP000034037"/>
    </source>
</evidence>
<keyword evidence="1" id="KW-0732">Signal</keyword>
<accession>A0A0F6WPH2</accession>
<organism evidence="2 3">
    <name type="scientific">[Brevibacterium] flavum</name>
    <dbReference type="NCBI Taxonomy" id="92706"/>
    <lineage>
        <taxon>Bacteria</taxon>
        <taxon>Bacillati</taxon>
        <taxon>Actinomycetota</taxon>
        <taxon>Actinomycetes</taxon>
        <taxon>Mycobacteriales</taxon>
        <taxon>Corynebacteriaceae</taxon>
        <taxon>Corynebacterium</taxon>
    </lineage>
</organism>
<feature type="signal peptide" evidence="1">
    <location>
        <begin position="1"/>
        <end position="25"/>
    </location>
</feature>
<dbReference type="HOGENOM" id="CLU_2342000_0_0_11"/>
<dbReference type="PATRIC" id="fig|92706.3.peg.310"/>
<evidence type="ECO:0000313" key="2">
    <source>
        <dbReference type="EMBL" id="AKF26320.1"/>
    </source>
</evidence>
<proteinExistence type="predicted"/>
<dbReference type="Proteomes" id="UP000034037">
    <property type="component" value="Chromosome"/>
</dbReference>
<protein>
    <recommendedName>
        <fullName evidence="4">Secreted protein</fullName>
    </recommendedName>
</protein>
<dbReference type="RefSeq" id="WP_034983484.1">
    <property type="nucleotide sequence ID" value="NZ_CP011309.1"/>
</dbReference>
<evidence type="ECO:0008006" key="4">
    <source>
        <dbReference type="Google" id="ProtNLM"/>
    </source>
</evidence>
<evidence type="ECO:0000256" key="1">
    <source>
        <dbReference type="SAM" id="SignalP"/>
    </source>
</evidence>
<keyword evidence="3" id="KW-1185">Reference proteome</keyword>
<gene>
    <name evidence="2" type="ORF">YH66_01510</name>
</gene>